<reference evidence="2 3" key="1">
    <citation type="submission" date="2023-01" db="EMBL/GenBank/DDBJ databases">
        <authorList>
            <person name="Kreplak J."/>
        </authorList>
    </citation>
    <scope>NUCLEOTIDE SEQUENCE [LARGE SCALE GENOMIC DNA]</scope>
</reference>
<evidence type="ECO:0000313" key="2">
    <source>
        <dbReference type="EMBL" id="CAI8590679.1"/>
    </source>
</evidence>
<evidence type="ECO:0000313" key="3">
    <source>
        <dbReference type="Proteomes" id="UP001157006"/>
    </source>
</evidence>
<keyword evidence="1" id="KW-1133">Transmembrane helix</keyword>
<dbReference type="Proteomes" id="UP001157006">
    <property type="component" value="Chromosome 1L"/>
</dbReference>
<keyword evidence="1" id="KW-0472">Membrane</keyword>
<proteinExistence type="predicted"/>
<organism evidence="2 3">
    <name type="scientific">Vicia faba</name>
    <name type="common">Broad bean</name>
    <name type="synonym">Faba vulgaris</name>
    <dbReference type="NCBI Taxonomy" id="3906"/>
    <lineage>
        <taxon>Eukaryota</taxon>
        <taxon>Viridiplantae</taxon>
        <taxon>Streptophyta</taxon>
        <taxon>Embryophyta</taxon>
        <taxon>Tracheophyta</taxon>
        <taxon>Spermatophyta</taxon>
        <taxon>Magnoliopsida</taxon>
        <taxon>eudicotyledons</taxon>
        <taxon>Gunneridae</taxon>
        <taxon>Pentapetalae</taxon>
        <taxon>rosids</taxon>
        <taxon>fabids</taxon>
        <taxon>Fabales</taxon>
        <taxon>Fabaceae</taxon>
        <taxon>Papilionoideae</taxon>
        <taxon>50 kb inversion clade</taxon>
        <taxon>NPAAA clade</taxon>
        <taxon>Hologalegina</taxon>
        <taxon>IRL clade</taxon>
        <taxon>Fabeae</taxon>
        <taxon>Vicia</taxon>
    </lineage>
</organism>
<evidence type="ECO:0000256" key="1">
    <source>
        <dbReference type="SAM" id="Phobius"/>
    </source>
</evidence>
<protein>
    <submittedName>
        <fullName evidence="2">Uncharacterized protein</fullName>
    </submittedName>
</protein>
<dbReference type="AlphaFoldDB" id="A0AAV0Z1J7"/>
<accession>A0AAV0Z1J7</accession>
<feature type="transmembrane region" description="Helical" evidence="1">
    <location>
        <begin position="75"/>
        <end position="101"/>
    </location>
</feature>
<gene>
    <name evidence="2" type="ORF">VFH_I452120</name>
</gene>
<keyword evidence="1" id="KW-0812">Transmembrane</keyword>
<keyword evidence="3" id="KW-1185">Reference proteome</keyword>
<sequence>MCIFTVFECNYLNMAWLSGVLSLVPKHDSFSLLDHSQFILMPDFTLLAFIPILVHFSILMLCCPEMPCYVQVTCLFCIVHNLVVLIIDCLLTSCILIVLLFSNNFGELCIYGETSLDCPLR</sequence>
<feature type="transmembrane region" description="Helical" evidence="1">
    <location>
        <begin position="44"/>
        <end position="63"/>
    </location>
</feature>
<dbReference type="EMBL" id="OX451736">
    <property type="protein sequence ID" value="CAI8590679.1"/>
    <property type="molecule type" value="Genomic_DNA"/>
</dbReference>
<name>A0AAV0Z1J7_VICFA</name>